<proteinExistence type="predicted"/>
<accession>X1A051</accession>
<dbReference type="EMBL" id="BART01018455">
    <property type="protein sequence ID" value="GAG75194.1"/>
    <property type="molecule type" value="Genomic_DNA"/>
</dbReference>
<feature type="non-terminal residue" evidence="1">
    <location>
        <position position="53"/>
    </location>
</feature>
<protein>
    <submittedName>
        <fullName evidence="1">Uncharacterized protein</fullName>
    </submittedName>
</protein>
<name>X1A051_9ZZZZ</name>
<evidence type="ECO:0000313" key="1">
    <source>
        <dbReference type="EMBL" id="GAG75194.1"/>
    </source>
</evidence>
<sequence>MSFDLNNLPLLNWNNNSRHQIAIKDNRIKIFSSNRIPIDKFKTKTMNQGLLQL</sequence>
<reference evidence="1" key="1">
    <citation type="journal article" date="2014" name="Front. Microbiol.">
        <title>High frequency of phylogenetically diverse reductive dehalogenase-homologous genes in deep subseafloor sedimentary metagenomes.</title>
        <authorList>
            <person name="Kawai M."/>
            <person name="Futagami T."/>
            <person name="Toyoda A."/>
            <person name="Takaki Y."/>
            <person name="Nishi S."/>
            <person name="Hori S."/>
            <person name="Arai W."/>
            <person name="Tsubouchi T."/>
            <person name="Morono Y."/>
            <person name="Uchiyama I."/>
            <person name="Ito T."/>
            <person name="Fujiyama A."/>
            <person name="Inagaki F."/>
            <person name="Takami H."/>
        </authorList>
    </citation>
    <scope>NUCLEOTIDE SEQUENCE</scope>
    <source>
        <strain evidence="1">Expedition CK06-06</strain>
    </source>
</reference>
<dbReference type="AlphaFoldDB" id="X1A051"/>
<comment type="caution">
    <text evidence="1">The sequence shown here is derived from an EMBL/GenBank/DDBJ whole genome shotgun (WGS) entry which is preliminary data.</text>
</comment>
<organism evidence="1">
    <name type="scientific">marine sediment metagenome</name>
    <dbReference type="NCBI Taxonomy" id="412755"/>
    <lineage>
        <taxon>unclassified sequences</taxon>
        <taxon>metagenomes</taxon>
        <taxon>ecological metagenomes</taxon>
    </lineage>
</organism>
<gene>
    <name evidence="1" type="ORF">S01H4_34836</name>
</gene>